<keyword evidence="2" id="KW-1003">Cell membrane</keyword>
<dbReference type="Proteomes" id="UP001276902">
    <property type="component" value="Unassembled WGS sequence"/>
</dbReference>
<evidence type="ECO:0000256" key="6">
    <source>
        <dbReference type="SAM" id="Phobius"/>
    </source>
</evidence>
<name>A0A2V2EZ05_9FIRM</name>
<evidence type="ECO:0000256" key="1">
    <source>
        <dbReference type="ARBA" id="ARBA00004651"/>
    </source>
</evidence>
<dbReference type="Pfam" id="PF03899">
    <property type="entry name" value="ATP-synt_I"/>
    <property type="match status" value="1"/>
</dbReference>
<keyword evidence="4 6" id="KW-1133">Transmembrane helix</keyword>
<dbReference type="GO" id="GO:0005886">
    <property type="term" value="C:plasma membrane"/>
    <property type="evidence" value="ECO:0007669"/>
    <property type="project" value="UniProtKB-SubCell"/>
</dbReference>
<gene>
    <name evidence="8" type="ORF">DES51_11297</name>
    <name evidence="7" type="ORF">MQE39_16800</name>
</gene>
<comment type="subcellular location">
    <subcellularLocation>
        <location evidence="1">Cell membrane</location>
        <topology evidence="1">Multi-pass membrane protein</topology>
    </subcellularLocation>
</comment>
<feature type="transmembrane region" description="Helical" evidence="6">
    <location>
        <begin position="94"/>
        <end position="115"/>
    </location>
</feature>
<dbReference type="EMBL" id="JALDAW010000023">
    <property type="protein sequence ID" value="MDY5169778.1"/>
    <property type="molecule type" value="Genomic_DNA"/>
</dbReference>
<dbReference type="STRING" id="1034346.GCA_000313565_00979"/>
<proteinExistence type="predicted"/>
<evidence type="ECO:0000313" key="8">
    <source>
        <dbReference type="EMBL" id="PXX77157.1"/>
    </source>
</evidence>
<comment type="caution">
    <text evidence="8">The sequence shown here is derived from an EMBL/GenBank/DDBJ whole genome shotgun (WGS) entry which is preliminary data.</text>
</comment>
<dbReference type="OrthoDB" id="1651272at2"/>
<keyword evidence="9" id="KW-1185">Reference proteome</keyword>
<dbReference type="EMBL" id="QJKH01000012">
    <property type="protein sequence ID" value="PXX77157.1"/>
    <property type="molecule type" value="Genomic_DNA"/>
</dbReference>
<dbReference type="InterPro" id="IPR005598">
    <property type="entry name" value="ATP_synth_I"/>
</dbReference>
<evidence type="ECO:0000256" key="5">
    <source>
        <dbReference type="ARBA" id="ARBA00023136"/>
    </source>
</evidence>
<keyword evidence="5 6" id="KW-0472">Membrane</keyword>
<protein>
    <submittedName>
        <fullName evidence="8">ATP synthase I subunit</fullName>
    </submittedName>
    <submittedName>
        <fullName evidence="7">ATP synthase subunit I</fullName>
    </submittedName>
</protein>
<sequence>MDEKTILAYQIRKLTLLLAGVLIVLSLIFKEASITGGIAIGALVSIIGFNMVVKMAYKINGPSAGRSARANYLLRYMIYALIFGVSYWRGFNIFALLAGFLCNKAAILIYTRFFADKEVK</sequence>
<dbReference type="AlphaFoldDB" id="A0A2V2EZ05"/>
<dbReference type="GeneID" id="94440480"/>
<organism evidence="8 9">
    <name type="scientific">Dielma fastidiosa</name>
    <dbReference type="NCBI Taxonomy" id="1034346"/>
    <lineage>
        <taxon>Bacteria</taxon>
        <taxon>Bacillati</taxon>
        <taxon>Bacillota</taxon>
        <taxon>Erysipelotrichia</taxon>
        <taxon>Erysipelotrichales</taxon>
        <taxon>Erysipelotrichaceae</taxon>
        <taxon>Dielma</taxon>
    </lineage>
</organism>
<feature type="transmembrane region" description="Helical" evidence="6">
    <location>
        <begin position="72"/>
        <end position="88"/>
    </location>
</feature>
<keyword evidence="3 6" id="KW-0812">Transmembrane</keyword>
<reference evidence="7" key="2">
    <citation type="submission" date="2022-03" db="EMBL/GenBank/DDBJ databases">
        <title>First case of bacteraemia caused by Dielma fastidiosa in a patient hospitalised with diverticulitis.</title>
        <authorList>
            <person name="Forman-Ankjaer B."/>
            <person name="Hvid-Jensen F."/>
            <person name="Kobel C.M."/>
            <person name="Greve T."/>
        </authorList>
    </citation>
    <scope>NUCLEOTIDE SEQUENCE</scope>
    <source>
        <strain evidence="7">AUH_DF_2021</strain>
    </source>
</reference>
<dbReference type="RefSeq" id="WP_022937293.1">
    <property type="nucleotide sequence ID" value="NZ_BAABZA010000001.1"/>
</dbReference>
<evidence type="ECO:0000256" key="3">
    <source>
        <dbReference type="ARBA" id="ARBA00022692"/>
    </source>
</evidence>
<evidence type="ECO:0000256" key="2">
    <source>
        <dbReference type="ARBA" id="ARBA00022475"/>
    </source>
</evidence>
<feature type="transmembrane region" description="Helical" evidence="6">
    <location>
        <begin position="12"/>
        <end position="29"/>
    </location>
</feature>
<evidence type="ECO:0000256" key="4">
    <source>
        <dbReference type="ARBA" id="ARBA00022989"/>
    </source>
</evidence>
<dbReference type="Proteomes" id="UP000247612">
    <property type="component" value="Unassembled WGS sequence"/>
</dbReference>
<reference evidence="8 9" key="1">
    <citation type="submission" date="2018-05" db="EMBL/GenBank/DDBJ databases">
        <title>Genomic Encyclopedia of Type Strains, Phase IV (KMG-IV): sequencing the most valuable type-strain genomes for metagenomic binning, comparative biology and taxonomic classification.</title>
        <authorList>
            <person name="Goeker M."/>
        </authorList>
    </citation>
    <scope>NUCLEOTIDE SEQUENCE [LARGE SCALE GENOMIC DNA]</scope>
    <source>
        <strain evidence="8 9">JC118</strain>
    </source>
</reference>
<feature type="transmembrane region" description="Helical" evidence="6">
    <location>
        <begin position="35"/>
        <end position="52"/>
    </location>
</feature>
<evidence type="ECO:0000313" key="7">
    <source>
        <dbReference type="EMBL" id="MDY5169778.1"/>
    </source>
</evidence>
<accession>A0A2V2EZ05</accession>
<evidence type="ECO:0000313" key="9">
    <source>
        <dbReference type="Proteomes" id="UP000247612"/>
    </source>
</evidence>